<dbReference type="Proteomes" id="UP000886523">
    <property type="component" value="Unassembled WGS sequence"/>
</dbReference>
<keyword evidence="2" id="KW-1185">Reference proteome</keyword>
<comment type="caution">
    <text evidence="1">The sequence shown here is derived from an EMBL/GenBank/DDBJ whole genome shotgun (WGS) entry which is preliminary data.</text>
</comment>
<feature type="non-terminal residue" evidence="1">
    <location>
        <position position="148"/>
    </location>
</feature>
<dbReference type="EMBL" id="MU128994">
    <property type="protein sequence ID" value="KAF9511891.1"/>
    <property type="molecule type" value="Genomic_DNA"/>
</dbReference>
<evidence type="ECO:0000313" key="1">
    <source>
        <dbReference type="EMBL" id="KAF9511891.1"/>
    </source>
</evidence>
<feature type="non-terminal residue" evidence="1">
    <location>
        <position position="1"/>
    </location>
</feature>
<dbReference type="AlphaFoldDB" id="A0A9P6AW34"/>
<organism evidence="1 2">
    <name type="scientific">Hydnum rufescens UP504</name>
    <dbReference type="NCBI Taxonomy" id="1448309"/>
    <lineage>
        <taxon>Eukaryota</taxon>
        <taxon>Fungi</taxon>
        <taxon>Dikarya</taxon>
        <taxon>Basidiomycota</taxon>
        <taxon>Agaricomycotina</taxon>
        <taxon>Agaricomycetes</taxon>
        <taxon>Cantharellales</taxon>
        <taxon>Hydnaceae</taxon>
        <taxon>Hydnum</taxon>
    </lineage>
</organism>
<accession>A0A9P6AW34</accession>
<protein>
    <submittedName>
        <fullName evidence="1">Uncharacterized protein</fullName>
    </submittedName>
</protein>
<sequence length="148" mass="16636">WVNIQLNLCALREQLLKKLRARKFELATLDRVNLMVHSQDHKAHAQTAEAFKQQMPGIRALAKRYNTLCAQLSDMKAQSATHKNAVIPKPVDINDLFDIGVDDAIWEDAGLNGDAEEAPPAWLADEGIRDGIKAMLMYNCGKEEIQRL</sequence>
<dbReference type="OrthoDB" id="3259165at2759"/>
<gene>
    <name evidence="1" type="ORF">BS47DRAFT_1283341</name>
</gene>
<evidence type="ECO:0000313" key="2">
    <source>
        <dbReference type="Proteomes" id="UP000886523"/>
    </source>
</evidence>
<reference evidence="1" key="1">
    <citation type="journal article" date="2020" name="Nat. Commun.">
        <title>Large-scale genome sequencing of mycorrhizal fungi provides insights into the early evolution of symbiotic traits.</title>
        <authorList>
            <person name="Miyauchi S."/>
            <person name="Kiss E."/>
            <person name="Kuo A."/>
            <person name="Drula E."/>
            <person name="Kohler A."/>
            <person name="Sanchez-Garcia M."/>
            <person name="Morin E."/>
            <person name="Andreopoulos B."/>
            <person name="Barry K.W."/>
            <person name="Bonito G."/>
            <person name="Buee M."/>
            <person name="Carver A."/>
            <person name="Chen C."/>
            <person name="Cichocki N."/>
            <person name="Clum A."/>
            <person name="Culley D."/>
            <person name="Crous P.W."/>
            <person name="Fauchery L."/>
            <person name="Girlanda M."/>
            <person name="Hayes R.D."/>
            <person name="Keri Z."/>
            <person name="LaButti K."/>
            <person name="Lipzen A."/>
            <person name="Lombard V."/>
            <person name="Magnuson J."/>
            <person name="Maillard F."/>
            <person name="Murat C."/>
            <person name="Nolan M."/>
            <person name="Ohm R.A."/>
            <person name="Pangilinan J."/>
            <person name="Pereira M.F."/>
            <person name="Perotto S."/>
            <person name="Peter M."/>
            <person name="Pfister S."/>
            <person name="Riley R."/>
            <person name="Sitrit Y."/>
            <person name="Stielow J.B."/>
            <person name="Szollosi G."/>
            <person name="Zifcakova L."/>
            <person name="Stursova M."/>
            <person name="Spatafora J.W."/>
            <person name="Tedersoo L."/>
            <person name="Vaario L.M."/>
            <person name="Yamada A."/>
            <person name="Yan M."/>
            <person name="Wang P."/>
            <person name="Xu J."/>
            <person name="Bruns T."/>
            <person name="Baldrian P."/>
            <person name="Vilgalys R."/>
            <person name="Dunand C."/>
            <person name="Henrissat B."/>
            <person name="Grigoriev I.V."/>
            <person name="Hibbett D."/>
            <person name="Nagy L.G."/>
            <person name="Martin F.M."/>
        </authorList>
    </citation>
    <scope>NUCLEOTIDE SEQUENCE</scope>
    <source>
        <strain evidence="1">UP504</strain>
    </source>
</reference>
<proteinExistence type="predicted"/>
<name>A0A9P6AW34_9AGAM</name>